<proteinExistence type="predicted"/>
<protein>
    <submittedName>
        <fullName evidence="2">Glycosyltransferase</fullName>
        <ecNumber evidence="2">2.4.-.-</ecNumber>
    </submittedName>
</protein>
<dbReference type="Proteomes" id="UP000708576">
    <property type="component" value="Unassembled WGS sequence"/>
</dbReference>
<name>A0ABS5JR47_9BACT</name>
<dbReference type="SUPFAM" id="SSF53756">
    <property type="entry name" value="UDP-Glycosyltransferase/glycogen phosphorylase"/>
    <property type="match status" value="1"/>
</dbReference>
<dbReference type="RefSeq" id="WP_212213704.1">
    <property type="nucleotide sequence ID" value="NZ_JAGUCO010000002.1"/>
</dbReference>
<dbReference type="GO" id="GO:0016757">
    <property type="term" value="F:glycosyltransferase activity"/>
    <property type="evidence" value="ECO:0007669"/>
    <property type="project" value="UniProtKB-KW"/>
</dbReference>
<dbReference type="SUPFAM" id="SSF48208">
    <property type="entry name" value="Six-hairpin glycosidases"/>
    <property type="match status" value="1"/>
</dbReference>
<keyword evidence="2" id="KW-0328">Glycosyltransferase</keyword>
<dbReference type="EMBL" id="JAGUCO010000002">
    <property type="protein sequence ID" value="MBS2097378.1"/>
    <property type="molecule type" value="Genomic_DNA"/>
</dbReference>
<dbReference type="PANTHER" id="PTHR12526:SF572">
    <property type="entry name" value="BLL5144 PROTEIN"/>
    <property type="match status" value="1"/>
</dbReference>
<comment type="caution">
    <text evidence="2">The sequence shown here is derived from an EMBL/GenBank/DDBJ whole genome shotgun (WGS) entry which is preliminary data.</text>
</comment>
<feature type="domain" description="Glycosyl transferase family 1" evidence="1">
    <location>
        <begin position="170"/>
        <end position="272"/>
    </location>
</feature>
<evidence type="ECO:0000313" key="2">
    <source>
        <dbReference type="EMBL" id="MBS2097378.1"/>
    </source>
</evidence>
<dbReference type="InterPro" id="IPR008928">
    <property type="entry name" value="6-hairpin_glycosidase_sf"/>
</dbReference>
<dbReference type="Gene3D" id="3.40.50.2000">
    <property type="entry name" value="Glycogen Phosphorylase B"/>
    <property type="match status" value="2"/>
</dbReference>
<gene>
    <name evidence="2" type="ORF">KEM10_03745</name>
</gene>
<evidence type="ECO:0000313" key="3">
    <source>
        <dbReference type="Proteomes" id="UP000708576"/>
    </source>
</evidence>
<organism evidence="2 3">
    <name type="scientific">Carboxylicivirga linearis</name>
    <dbReference type="NCBI Taxonomy" id="1628157"/>
    <lineage>
        <taxon>Bacteria</taxon>
        <taxon>Pseudomonadati</taxon>
        <taxon>Bacteroidota</taxon>
        <taxon>Bacteroidia</taxon>
        <taxon>Marinilabiliales</taxon>
        <taxon>Marinilabiliaceae</taxon>
        <taxon>Carboxylicivirga</taxon>
    </lineage>
</organism>
<reference evidence="2 3" key="1">
    <citation type="journal article" date="2015" name="Int. J. Syst. Evol. Microbiol.">
        <title>Carboxylicivirga linearis sp. nov., isolated from a sea cucumber culture pond.</title>
        <authorList>
            <person name="Wang F.Q."/>
            <person name="Zhou Y.X."/>
            <person name="Lin X.Z."/>
            <person name="Chen G.J."/>
            <person name="Du Z.J."/>
        </authorList>
    </citation>
    <scope>NUCLEOTIDE SEQUENCE [LARGE SCALE GENOMIC DNA]</scope>
    <source>
        <strain evidence="2 3">FB218</strain>
    </source>
</reference>
<dbReference type="Pfam" id="PF00534">
    <property type="entry name" value="Glycos_transf_1"/>
    <property type="match status" value="1"/>
</dbReference>
<sequence>MRIVIVSPSKEVNEAIANHTYLMADALRMQVGNEIKVIEIHKYKCDDGRNEATTFEHFTSLARTVNESADVCLLQYHSNAYYGYDSRYILGFVNKLNIPLLTFCHSVINDPSHNERSVVLSLASRSLKVFVKSQLSIDFMEHFYKVNPDQLIRLEYGVPAIFDDEKLSKFNDLNIKGKKVLLSTGYLKPENGYETVINALPAILNHYPDFVYVIQGVTSHVEKEIHGEEYRKSLQMQAKSRGVFDKVIFDDRSLSDEELVRMIKEAEIYVNADINEQKLSNDALSLAVGAGSVILSTPTWFAKSFLEDDRGQFFAFKSSSELAQLVVNTMRSKSERSTYKEMTALFGSQFSWENVGTRLLKIIETSVSGETTVDPPKKRVILPELLPEWTPNHLLKMYDGTALLSSCFNDIVDYNKGYSLRENAMGVQVLAMATEGGVEDEILKGSLSFIKYMENEDGSWSKGMEFNRAKKEGFCKFGEARAVWSLGSLFKRSKSAEIRDVAYSLFNKLINQKDEPKEVLSKAAMIIGISHVLEGGFPDEELIEKVKRYANSILKLIPDEIGIKWQWYEERLSNKYGLVPLALAYAHNVTGDNRYLSASRRTCRFIERLLFIDGVFNPAIQGYKKEDVKIVRGNNEQSSDEAFMMVACYAKLYRITREPLYLSQLSKTHLWYLGENNLRKSVYDQKEGGCYQALGQRGVNPHKGTDSTCSYWLSHFTFMDAFFRELEDK</sequence>
<keyword evidence="2" id="KW-0808">Transferase</keyword>
<evidence type="ECO:0000259" key="1">
    <source>
        <dbReference type="Pfam" id="PF00534"/>
    </source>
</evidence>
<dbReference type="EC" id="2.4.-.-" evidence="2"/>
<dbReference type="InterPro" id="IPR001296">
    <property type="entry name" value="Glyco_trans_1"/>
</dbReference>
<keyword evidence="3" id="KW-1185">Reference proteome</keyword>
<accession>A0ABS5JR47</accession>
<dbReference type="PANTHER" id="PTHR12526">
    <property type="entry name" value="GLYCOSYLTRANSFERASE"/>
    <property type="match status" value="1"/>
</dbReference>